<feature type="chain" id="PRO_5024874655" evidence="1">
    <location>
        <begin position="27"/>
        <end position="147"/>
    </location>
</feature>
<evidence type="ECO:0000256" key="1">
    <source>
        <dbReference type="SAM" id="SignalP"/>
    </source>
</evidence>
<proteinExistence type="predicted"/>
<evidence type="ECO:0000313" key="3">
    <source>
        <dbReference type="Proteomes" id="UP000289996"/>
    </source>
</evidence>
<accession>A0A660DZ54</accession>
<organism evidence="2 3">
    <name type="scientific">Lactiplantibacillus mudanjiangensis</name>
    <dbReference type="NCBI Taxonomy" id="1296538"/>
    <lineage>
        <taxon>Bacteria</taxon>
        <taxon>Bacillati</taxon>
        <taxon>Bacillota</taxon>
        <taxon>Bacilli</taxon>
        <taxon>Lactobacillales</taxon>
        <taxon>Lactobacillaceae</taxon>
        <taxon>Lactiplantibacillus</taxon>
    </lineage>
</organism>
<dbReference type="PROSITE" id="PS51257">
    <property type="entry name" value="PROKAR_LIPOPROTEIN"/>
    <property type="match status" value="1"/>
</dbReference>
<feature type="signal peptide" evidence="1">
    <location>
        <begin position="1"/>
        <end position="26"/>
    </location>
</feature>
<gene>
    <name evidence="2" type="ORF">MUDAN_MDHGFNIF_00781</name>
</gene>
<keyword evidence="3" id="KW-1185">Reference proteome</keyword>
<sequence length="147" mass="16613">MKTKLATAFVVFLSCMMILTVVDAKATTVDGHASIYGVEVFKKSQLSKKQLTEMRQMATGFSRITVTETKQTITNTVNFNASAGYVVGNGKKAKIKHGYFKLRTKYRPTKLTLYSTAHEKLKVFKINKAKHLKLVYKFSLADYLDKM</sequence>
<dbReference type="RefSeq" id="WP_130852000.1">
    <property type="nucleotide sequence ID" value="NZ_UYIG01000130.1"/>
</dbReference>
<protein>
    <submittedName>
        <fullName evidence="2">Uncharacterized protein</fullName>
    </submittedName>
</protein>
<evidence type="ECO:0000313" key="2">
    <source>
        <dbReference type="EMBL" id="VDG29099.1"/>
    </source>
</evidence>
<dbReference type="AlphaFoldDB" id="A0A660DZ54"/>
<name>A0A660DZ54_9LACO</name>
<keyword evidence="1" id="KW-0732">Signal</keyword>
<reference evidence="2 3" key="1">
    <citation type="submission" date="2018-11" db="EMBL/GenBank/DDBJ databases">
        <authorList>
            <person name="Wuyts S."/>
        </authorList>
    </citation>
    <scope>NUCLEOTIDE SEQUENCE [LARGE SCALE GENOMIC DNA]</scope>
    <source>
        <strain evidence="2">Lactobacillus mudanjiangensis AMBF249</strain>
    </source>
</reference>
<dbReference type="Proteomes" id="UP000289996">
    <property type="component" value="Unassembled WGS sequence"/>
</dbReference>
<dbReference type="EMBL" id="UYIG01000130">
    <property type="protein sequence ID" value="VDG29099.1"/>
    <property type="molecule type" value="Genomic_DNA"/>
</dbReference>